<keyword evidence="2" id="KW-0472">Membrane</keyword>
<evidence type="ECO:0000313" key="5">
    <source>
        <dbReference type="EMBL" id="CAG5119008.1"/>
    </source>
</evidence>
<dbReference type="OrthoDB" id="1725934at2759"/>
<feature type="region of interest" description="Disordered" evidence="3">
    <location>
        <begin position="503"/>
        <end position="542"/>
    </location>
</feature>
<feature type="compositionally biased region" description="Basic and acidic residues" evidence="3">
    <location>
        <begin position="571"/>
        <end position="580"/>
    </location>
</feature>
<feature type="compositionally biased region" description="Basic and acidic residues" evidence="3">
    <location>
        <begin position="415"/>
        <end position="426"/>
    </location>
</feature>
<feature type="compositionally biased region" description="Polar residues" evidence="3">
    <location>
        <begin position="206"/>
        <end position="218"/>
    </location>
</feature>
<comment type="domain">
    <text evidence="2">The C4-type zinc finger motif is necessary both for its ER three-way tubular junction localization and formation.</text>
</comment>
<dbReference type="GO" id="GO:0098826">
    <property type="term" value="C:endoplasmic reticulum tubular network membrane"/>
    <property type="evidence" value="ECO:0007669"/>
    <property type="project" value="UniProtKB-UniRule"/>
</dbReference>
<dbReference type="GO" id="GO:1903373">
    <property type="term" value="P:positive regulation of endoplasmic reticulum tubular network organization"/>
    <property type="evidence" value="ECO:0007669"/>
    <property type="project" value="UniProtKB-UniRule"/>
</dbReference>
<comment type="function">
    <text evidence="2">Plays a role in determining ER morphology.</text>
</comment>
<keyword evidence="2" id="KW-0863">Zinc-finger</keyword>
<feature type="transmembrane region" description="Helical" evidence="2">
    <location>
        <begin position="73"/>
        <end position="90"/>
    </location>
</feature>
<gene>
    <name evidence="5" type="ORF">CUNI_LOCUS4566</name>
</gene>
<feature type="compositionally biased region" description="Polar residues" evidence="3">
    <location>
        <begin position="381"/>
        <end position="390"/>
    </location>
</feature>
<feature type="compositionally biased region" description="Acidic residues" evidence="3">
    <location>
        <begin position="353"/>
        <end position="370"/>
    </location>
</feature>
<feature type="region of interest" description="Disordered" evidence="3">
    <location>
        <begin position="158"/>
        <end position="255"/>
    </location>
</feature>
<accession>A0A8S3YRE9</accession>
<keyword evidence="6" id="KW-1185">Reference proteome</keyword>
<dbReference type="PANTHER" id="PTHR22166:SF12">
    <property type="entry name" value="ENDOPLASMIC RETICULUM JUNCTION FORMATION PROTEIN LUNAPARK"/>
    <property type="match status" value="1"/>
</dbReference>
<dbReference type="InterPro" id="IPR019273">
    <property type="entry name" value="Lunapark_Znf"/>
</dbReference>
<keyword evidence="2" id="KW-1133">Transmembrane helix</keyword>
<dbReference type="GO" id="GO:0008270">
    <property type="term" value="F:zinc ion binding"/>
    <property type="evidence" value="ECO:0007669"/>
    <property type="project" value="UniProtKB-KW"/>
</dbReference>
<reference evidence="5" key="1">
    <citation type="submission" date="2021-04" db="EMBL/GenBank/DDBJ databases">
        <authorList>
            <consortium name="Molecular Ecology Group"/>
        </authorList>
    </citation>
    <scope>NUCLEOTIDE SEQUENCE</scope>
</reference>
<evidence type="ECO:0000256" key="2">
    <source>
        <dbReference type="RuleBase" id="RU367073"/>
    </source>
</evidence>
<dbReference type="Proteomes" id="UP000678393">
    <property type="component" value="Unassembled WGS sequence"/>
</dbReference>
<keyword evidence="2" id="KW-0812">Transmembrane</keyword>
<evidence type="ECO:0000313" key="6">
    <source>
        <dbReference type="Proteomes" id="UP000678393"/>
    </source>
</evidence>
<feature type="compositionally biased region" description="Polar residues" evidence="3">
    <location>
        <begin position="167"/>
        <end position="178"/>
    </location>
</feature>
<dbReference type="InterPro" id="IPR040115">
    <property type="entry name" value="Lnp"/>
</dbReference>
<proteinExistence type="inferred from homology"/>
<feature type="transmembrane region" description="Helical" evidence="2">
    <location>
        <begin position="42"/>
        <end position="67"/>
    </location>
</feature>
<keyword evidence="2" id="KW-0862">Zinc</keyword>
<dbReference type="EMBL" id="CAJHNH020000644">
    <property type="protein sequence ID" value="CAG5119008.1"/>
    <property type="molecule type" value="Genomic_DNA"/>
</dbReference>
<evidence type="ECO:0000259" key="4">
    <source>
        <dbReference type="Pfam" id="PF10058"/>
    </source>
</evidence>
<comment type="caution">
    <text evidence="5">The sequence shown here is derived from an EMBL/GenBank/DDBJ whole genome shotgun (WGS) entry which is preliminary data.</text>
</comment>
<keyword evidence="2" id="KW-0256">Endoplasmic reticulum</keyword>
<comment type="similarity">
    <text evidence="1 2">Belongs to the lunapark family.</text>
</comment>
<protein>
    <recommendedName>
        <fullName evidence="2">Endoplasmic reticulum junction formation protein lunapark</fullName>
    </recommendedName>
</protein>
<dbReference type="GO" id="GO:0071788">
    <property type="term" value="P:endoplasmic reticulum tubular network maintenance"/>
    <property type="evidence" value="ECO:0007669"/>
    <property type="project" value="UniProtKB-UniRule"/>
</dbReference>
<dbReference type="AlphaFoldDB" id="A0A8S3YRE9"/>
<dbReference type="PANTHER" id="PTHR22166">
    <property type="entry name" value="ENDOPLASMIC RETICULUM JUNCTION FORMATION PROTEIN LUNAPARK"/>
    <property type="match status" value="1"/>
</dbReference>
<feature type="region of interest" description="Disordered" evidence="3">
    <location>
        <begin position="332"/>
        <end position="431"/>
    </location>
</feature>
<feature type="compositionally biased region" description="Low complexity" evidence="3">
    <location>
        <begin position="391"/>
        <end position="411"/>
    </location>
</feature>
<keyword evidence="2" id="KW-0479">Metal-binding</keyword>
<name>A0A8S3YRE9_9EUPU</name>
<evidence type="ECO:0000256" key="3">
    <source>
        <dbReference type="SAM" id="MobiDB-lite"/>
    </source>
</evidence>
<feature type="compositionally biased region" description="Polar residues" evidence="3">
    <location>
        <begin position="335"/>
        <end position="352"/>
    </location>
</feature>
<sequence>MGVLLSRFRRKQTTIEILEGIDKEISRLQRNRKVNQDRQKHIVTSLLIYSIVVYVFAAVIFFCVYFPDTWQLRLLYSLPLLVFPFLIWGIKKLLHWYFVKRISSNDLALQQLRERKKQILEDVVETETYKRAREILEKFDPGRLRKLERTVRTAVPVARAASSVTPRMSNPATPSPTQVLPRPRQPVTPFPSTPTFRQPQVRPLLQSPQPRSTATPRPQATGLPQPRTPFPSQPVTTGGYSGKNGPNPIMPPGLPMPRTVLPRERGTMDKLMDYLVGDGPENRYALICQHCSSHNGMALKEEFEYLSFRCCYCYNLNPAKKQRPLAPRLEFFAPGSSNRGQLSGNLSKTPSNDESDDEDDDEEEEEDGDSDQGSAGCDTSAGISPLQSGKSPPNSASAASSTSSWSSNRAAVTTKPKEVLDSKLQESRGPVVSQVKGPVALQAAGPVASVAKGSLTVEVKGQVAAQVTGQVAAQVKDALAGQGKGQVPDEGKVAVKPLITSKVTESRLSSSTSPRSEETKIPVVSSRSQQKEPQLVRTAGGVPATQAATVTGNGIANVRSDSVGKLKVISDNEVFKEGPHSPESTQGNPQPADVPDSKNFSPAISSAGARQEILPHEAVASSVPQDGNSDGDHVR</sequence>
<dbReference type="Pfam" id="PF10058">
    <property type="entry name" value="Zn_ribbon_10"/>
    <property type="match status" value="1"/>
</dbReference>
<feature type="domain" description="Lunapark zinc ribbon" evidence="4">
    <location>
        <begin position="268"/>
        <end position="317"/>
    </location>
</feature>
<feature type="region of interest" description="Disordered" evidence="3">
    <location>
        <begin position="571"/>
        <end position="635"/>
    </location>
</feature>
<evidence type="ECO:0000256" key="1">
    <source>
        <dbReference type="ARBA" id="ARBA00009940"/>
    </source>
</evidence>
<feature type="compositionally biased region" description="Low complexity" evidence="3">
    <location>
        <begin position="503"/>
        <end position="514"/>
    </location>
</feature>
<feature type="compositionally biased region" description="Pro residues" evidence="3">
    <location>
        <begin position="183"/>
        <end position="192"/>
    </location>
</feature>
<organism evidence="5 6">
    <name type="scientific">Candidula unifasciata</name>
    <dbReference type="NCBI Taxonomy" id="100452"/>
    <lineage>
        <taxon>Eukaryota</taxon>
        <taxon>Metazoa</taxon>
        <taxon>Spiralia</taxon>
        <taxon>Lophotrochozoa</taxon>
        <taxon>Mollusca</taxon>
        <taxon>Gastropoda</taxon>
        <taxon>Heterobranchia</taxon>
        <taxon>Euthyneura</taxon>
        <taxon>Panpulmonata</taxon>
        <taxon>Eupulmonata</taxon>
        <taxon>Stylommatophora</taxon>
        <taxon>Helicina</taxon>
        <taxon>Helicoidea</taxon>
        <taxon>Geomitridae</taxon>
        <taxon>Candidula</taxon>
    </lineage>
</organism>
<comment type="subcellular location">
    <subcellularLocation>
        <location evidence="2">Endoplasmic reticulum membrane</location>
        <topology evidence="2">Multi-pass membrane protein</topology>
    </subcellularLocation>
</comment>